<dbReference type="WBParaSite" id="PSU_v2.g4668.t1">
    <property type="protein sequence ID" value="PSU_v2.g4668.t1"/>
    <property type="gene ID" value="PSU_v2.g4668"/>
</dbReference>
<dbReference type="Gene3D" id="3.30.200.20">
    <property type="entry name" value="Phosphorylase Kinase, domain 1"/>
    <property type="match status" value="1"/>
</dbReference>
<dbReference type="PANTHER" id="PTHR24418">
    <property type="entry name" value="TYROSINE-PROTEIN KINASE"/>
    <property type="match status" value="1"/>
</dbReference>
<evidence type="ECO:0000256" key="3">
    <source>
        <dbReference type="SAM" id="Phobius"/>
    </source>
</evidence>
<dbReference type="InterPro" id="IPR050198">
    <property type="entry name" value="Non-receptor_tyrosine_kinases"/>
</dbReference>
<dbReference type="GO" id="GO:0005524">
    <property type="term" value="F:ATP binding"/>
    <property type="evidence" value="ECO:0007669"/>
    <property type="project" value="UniProtKB-KW"/>
</dbReference>
<dbReference type="Proteomes" id="UP000887577">
    <property type="component" value="Unplaced"/>
</dbReference>
<dbReference type="Pfam" id="PF07714">
    <property type="entry name" value="PK_Tyr_Ser-Thr"/>
    <property type="match status" value="1"/>
</dbReference>
<organism evidence="5 6">
    <name type="scientific">Panagrolaimus superbus</name>
    <dbReference type="NCBI Taxonomy" id="310955"/>
    <lineage>
        <taxon>Eukaryota</taxon>
        <taxon>Metazoa</taxon>
        <taxon>Ecdysozoa</taxon>
        <taxon>Nematoda</taxon>
        <taxon>Chromadorea</taxon>
        <taxon>Rhabditida</taxon>
        <taxon>Tylenchina</taxon>
        <taxon>Panagrolaimomorpha</taxon>
        <taxon>Panagrolaimoidea</taxon>
        <taxon>Panagrolaimidae</taxon>
        <taxon>Panagrolaimus</taxon>
    </lineage>
</organism>
<protein>
    <submittedName>
        <fullName evidence="6">Serine-threonine/tyrosine-protein kinase catalytic domain-containing protein</fullName>
    </submittedName>
</protein>
<keyword evidence="3" id="KW-0812">Transmembrane</keyword>
<proteinExistence type="predicted"/>
<evidence type="ECO:0000256" key="2">
    <source>
        <dbReference type="ARBA" id="ARBA00022840"/>
    </source>
</evidence>
<dbReference type="InterPro" id="IPR011009">
    <property type="entry name" value="Kinase-like_dom_sf"/>
</dbReference>
<keyword evidence="3" id="KW-0472">Membrane</keyword>
<feature type="domain" description="Serine-threonine/tyrosine-protein kinase catalytic" evidence="4">
    <location>
        <begin position="45"/>
        <end position="90"/>
    </location>
</feature>
<keyword evidence="2" id="KW-0067">ATP-binding</keyword>
<evidence type="ECO:0000256" key="1">
    <source>
        <dbReference type="ARBA" id="ARBA00022741"/>
    </source>
</evidence>
<feature type="transmembrane region" description="Helical" evidence="3">
    <location>
        <begin position="24"/>
        <end position="43"/>
    </location>
</feature>
<sequence>MSQAIVICVVKFIGWKLTFLENEYYVIFLELISVFITISSFGIETYMLNEISEFVKEARIMRKFNHPNLVQLIGVAPNENPLMIILEIMPWWISSITSIQHHSKSCML</sequence>
<keyword evidence="5" id="KW-1185">Reference proteome</keyword>
<dbReference type="SUPFAM" id="SSF56112">
    <property type="entry name" value="Protein kinase-like (PK-like)"/>
    <property type="match status" value="1"/>
</dbReference>
<evidence type="ECO:0000259" key="4">
    <source>
        <dbReference type="Pfam" id="PF07714"/>
    </source>
</evidence>
<keyword evidence="3" id="KW-1133">Transmembrane helix</keyword>
<dbReference type="InterPro" id="IPR001245">
    <property type="entry name" value="Ser-Thr/Tyr_kinase_cat_dom"/>
</dbReference>
<evidence type="ECO:0000313" key="5">
    <source>
        <dbReference type="Proteomes" id="UP000887577"/>
    </source>
</evidence>
<dbReference type="AlphaFoldDB" id="A0A914Z337"/>
<accession>A0A914Z337</accession>
<keyword evidence="1" id="KW-0547">Nucleotide-binding</keyword>
<dbReference type="GO" id="GO:0004672">
    <property type="term" value="F:protein kinase activity"/>
    <property type="evidence" value="ECO:0007669"/>
    <property type="project" value="InterPro"/>
</dbReference>
<reference evidence="6" key="1">
    <citation type="submission" date="2022-11" db="UniProtKB">
        <authorList>
            <consortium name="WormBaseParasite"/>
        </authorList>
    </citation>
    <scope>IDENTIFICATION</scope>
</reference>
<evidence type="ECO:0000313" key="6">
    <source>
        <dbReference type="WBParaSite" id="PSU_v2.g4668.t1"/>
    </source>
</evidence>
<name>A0A914Z337_9BILA</name>